<dbReference type="InterPro" id="IPR020311">
    <property type="entry name" value="Uncharacterised_Rv0898c"/>
</dbReference>
<keyword evidence="3" id="KW-1185">Reference proteome</keyword>
<gene>
    <name evidence="2" type="ORF">Pfl04_16950</name>
</gene>
<evidence type="ECO:0000313" key="2">
    <source>
        <dbReference type="EMBL" id="GIG73291.1"/>
    </source>
</evidence>
<comment type="caution">
    <text evidence="2">The sequence shown here is derived from an EMBL/GenBank/DDBJ whole genome shotgun (WGS) entry which is preliminary data.</text>
</comment>
<dbReference type="AlphaFoldDB" id="A0A8J3PKF0"/>
<reference evidence="2" key="1">
    <citation type="submission" date="2021-01" db="EMBL/GenBank/DDBJ databases">
        <title>Whole genome shotgun sequence of Planosporangium flavigriseum NBRC 105377.</title>
        <authorList>
            <person name="Komaki H."/>
            <person name="Tamura T."/>
        </authorList>
    </citation>
    <scope>NUCLEOTIDE SEQUENCE</scope>
    <source>
        <strain evidence="2">NBRC 105377</strain>
    </source>
</reference>
<dbReference type="RefSeq" id="WP_168076766.1">
    <property type="nucleotide sequence ID" value="NZ_BAAAQJ010000002.1"/>
</dbReference>
<proteinExistence type="predicted"/>
<accession>A0A8J3PKF0</accession>
<dbReference type="Proteomes" id="UP000653674">
    <property type="component" value="Unassembled WGS sequence"/>
</dbReference>
<feature type="region of interest" description="Disordered" evidence="1">
    <location>
        <begin position="55"/>
        <end position="81"/>
    </location>
</feature>
<name>A0A8J3PKF0_9ACTN</name>
<evidence type="ECO:0000313" key="3">
    <source>
        <dbReference type="Proteomes" id="UP000653674"/>
    </source>
</evidence>
<organism evidence="2 3">
    <name type="scientific">Planosporangium flavigriseum</name>
    <dbReference type="NCBI Taxonomy" id="373681"/>
    <lineage>
        <taxon>Bacteria</taxon>
        <taxon>Bacillati</taxon>
        <taxon>Actinomycetota</taxon>
        <taxon>Actinomycetes</taxon>
        <taxon>Micromonosporales</taxon>
        <taxon>Micromonosporaceae</taxon>
        <taxon>Planosporangium</taxon>
    </lineage>
</organism>
<protein>
    <recommendedName>
        <fullName evidence="4">DUF2630 family protein</fullName>
    </recommendedName>
</protein>
<evidence type="ECO:0000256" key="1">
    <source>
        <dbReference type="SAM" id="MobiDB-lite"/>
    </source>
</evidence>
<dbReference type="Pfam" id="PF10944">
    <property type="entry name" value="DUF2630"/>
    <property type="match status" value="1"/>
</dbReference>
<dbReference type="EMBL" id="BONU01000008">
    <property type="protein sequence ID" value="GIG73291.1"/>
    <property type="molecule type" value="Genomic_DNA"/>
</dbReference>
<evidence type="ECO:0008006" key="4">
    <source>
        <dbReference type="Google" id="ProtNLM"/>
    </source>
</evidence>
<sequence>MAEDPILKHIRELVEDERRLRAKVLTGELPTDEEQARLRQVEKSLDQCWDLLRRRRAAEDQGTDPDTVVPRPADEVEDYLQ</sequence>